<gene>
    <name evidence="7" type="ORF">RI543_004840</name>
</gene>
<name>A0AAN8A6G9_9SACH</name>
<dbReference type="Gene3D" id="1.25.40.120">
    <property type="entry name" value="Protein prenylyltransferase"/>
    <property type="match status" value="1"/>
</dbReference>
<dbReference type="PANTHER" id="PTHR19861:SF0">
    <property type="entry name" value="WD REPEAT-CONTAINING PROTEIN 82"/>
    <property type="match status" value="1"/>
</dbReference>
<dbReference type="Pfam" id="PF01239">
    <property type="entry name" value="PPTA"/>
    <property type="match status" value="5"/>
</dbReference>
<dbReference type="AlphaFoldDB" id="A0AAN8A6G9"/>
<dbReference type="InterPro" id="IPR001680">
    <property type="entry name" value="WD40_rpt"/>
</dbReference>
<protein>
    <submittedName>
        <fullName evidence="7">Uncharacterized protein</fullName>
    </submittedName>
</protein>
<evidence type="ECO:0000256" key="4">
    <source>
        <dbReference type="ARBA" id="ARBA00022737"/>
    </source>
</evidence>
<keyword evidence="4" id="KW-0677">Repeat</keyword>
<keyword evidence="3 6" id="KW-0853">WD repeat</keyword>
<dbReference type="InterPro" id="IPR037867">
    <property type="entry name" value="Swd2/WDR82"/>
</dbReference>
<dbReference type="GO" id="GO:0048188">
    <property type="term" value="C:Set1C/COMPASS complex"/>
    <property type="evidence" value="ECO:0007669"/>
    <property type="project" value="TreeGrafter"/>
</dbReference>
<dbReference type="PROSITE" id="PS51147">
    <property type="entry name" value="PFTA"/>
    <property type="match status" value="5"/>
</dbReference>
<evidence type="ECO:0000256" key="2">
    <source>
        <dbReference type="ARBA" id="ARBA00005616"/>
    </source>
</evidence>
<dbReference type="GO" id="GO:0003682">
    <property type="term" value="F:chromatin binding"/>
    <property type="evidence" value="ECO:0007669"/>
    <property type="project" value="TreeGrafter"/>
</dbReference>
<evidence type="ECO:0000256" key="3">
    <source>
        <dbReference type="ARBA" id="ARBA00022574"/>
    </source>
</evidence>
<reference evidence="8" key="1">
    <citation type="submission" date="2023-07" db="EMBL/GenBank/DDBJ databases">
        <title>A draft genome of Kazachstania heterogenica Y-27499.</title>
        <authorList>
            <person name="Donic C."/>
            <person name="Kralova J.S."/>
            <person name="Fidel L."/>
            <person name="Ben-Dor S."/>
            <person name="Jung S."/>
        </authorList>
    </citation>
    <scope>NUCLEOTIDE SEQUENCE [LARGE SCALE GENOMIC DNA]</scope>
    <source>
        <strain evidence="8">Y27499</strain>
    </source>
</reference>
<dbReference type="SUPFAM" id="SSF50978">
    <property type="entry name" value="WD40 repeat-like"/>
    <property type="match status" value="1"/>
</dbReference>
<comment type="caution">
    <text evidence="7">The sequence shown here is derived from an EMBL/GenBank/DDBJ whole genome shotgun (WGS) entry which is preliminary data.</text>
</comment>
<dbReference type="PANTHER" id="PTHR19861">
    <property type="entry name" value="WD40 REPEAT PROTEIN SWD2"/>
    <property type="match status" value="1"/>
</dbReference>
<feature type="repeat" description="WD" evidence="6">
    <location>
        <begin position="415"/>
        <end position="456"/>
    </location>
</feature>
<dbReference type="GO" id="GO:0016070">
    <property type="term" value="P:RNA metabolic process"/>
    <property type="evidence" value="ECO:0007669"/>
    <property type="project" value="UniProtKB-ARBA"/>
</dbReference>
<dbReference type="Proteomes" id="UP001306508">
    <property type="component" value="Unassembled WGS sequence"/>
</dbReference>
<organism evidence="7 8">
    <name type="scientific">Arxiozyma heterogenica</name>
    <dbReference type="NCBI Taxonomy" id="278026"/>
    <lineage>
        <taxon>Eukaryota</taxon>
        <taxon>Fungi</taxon>
        <taxon>Dikarya</taxon>
        <taxon>Ascomycota</taxon>
        <taxon>Saccharomycotina</taxon>
        <taxon>Saccharomycetes</taxon>
        <taxon>Saccharomycetales</taxon>
        <taxon>Saccharomycetaceae</taxon>
        <taxon>Arxiozyma</taxon>
    </lineage>
</organism>
<dbReference type="GO" id="GO:0008318">
    <property type="term" value="F:protein prenyltransferase activity"/>
    <property type="evidence" value="ECO:0007669"/>
    <property type="project" value="InterPro"/>
</dbReference>
<dbReference type="InterPro" id="IPR015943">
    <property type="entry name" value="WD40/YVTN_repeat-like_dom_sf"/>
</dbReference>
<evidence type="ECO:0000256" key="5">
    <source>
        <dbReference type="ARBA" id="ARBA00023242"/>
    </source>
</evidence>
<dbReference type="InterPro" id="IPR002088">
    <property type="entry name" value="Prenyl_trans_a"/>
</dbReference>
<dbReference type="InterPro" id="IPR036322">
    <property type="entry name" value="WD40_repeat_dom_sf"/>
</dbReference>
<keyword evidence="8" id="KW-1185">Reference proteome</keyword>
<evidence type="ECO:0000256" key="6">
    <source>
        <dbReference type="PROSITE-ProRule" id="PRU00221"/>
    </source>
</evidence>
<sequence length="643" mass="74223">MSLEEESYKEFNIQDYDDITPMTIESSLGNDELCKILYTDEYKQLMGLARSMLSNNELSVRAFRLTSQLINLVPAFYTIWNYRFNILSHLIYHKQIVDSSSDFFIMKELDWLDQVTLNNPKNYQIWSYRQSILTKLIKEQPSLKHELPIIEIMLNDDTKNYHVWSYRKWVVKLIGDYTNELSFVNNMIDRDVYNNSAWNHRMFYLKQIRPDPLFLSQELDYVKTKISLAPQNVSSWNYLRGLLNILPSNQLNDTNNNSNDNIETFISQFLSNLPLNSKVRDISSLPDIQSSYALEFLADIYALKGERQMSELYRESLSKFKAVKTFRLQEKEVSPITSLNFDDNGKYLLTAAANDNMHLYDSVSCKFLNTIGSKKYGCHSAKFTHAQNECIYSSTMKSFDIRHLNLETNQYLRYFTGHGALVHDIQMSPLDDTFLSASYDESIRLWDLRSSKAQAIIPSVVPNCIAYDPSGLVFALGNPESMEIGLYNLRQLIKGPFLTINLDTQNNFSLANNFKKNWNKLEFSNDGKYLLVGSSYGKHLILDSFSGEILFELSGTKPFPNREFMDSGSVCFTPDGKFTVGTDYDGKIVFWNHSNTISNKVLKPMVSINAAQDSCPRTIAFNPKYSMFVTADENVDFYVYENN</sequence>
<comment type="subcellular location">
    <subcellularLocation>
        <location evidence="1">Nucleus</location>
    </subcellularLocation>
</comment>
<dbReference type="SUPFAM" id="SSF48439">
    <property type="entry name" value="Protein prenylyltransferase"/>
    <property type="match status" value="1"/>
</dbReference>
<dbReference type="SMART" id="SM00320">
    <property type="entry name" value="WD40"/>
    <property type="match status" value="3"/>
</dbReference>
<dbReference type="PROSITE" id="PS50294">
    <property type="entry name" value="WD_REPEATS_REGION"/>
    <property type="match status" value="1"/>
</dbReference>
<proteinExistence type="inferred from homology"/>
<evidence type="ECO:0000256" key="1">
    <source>
        <dbReference type="ARBA" id="ARBA00004123"/>
    </source>
</evidence>
<evidence type="ECO:0000313" key="8">
    <source>
        <dbReference type="Proteomes" id="UP001306508"/>
    </source>
</evidence>
<evidence type="ECO:0000313" key="7">
    <source>
        <dbReference type="EMBL" id="KAK5773786.1"/>
    </source>
</evidence>
<dbReference type="Pfam" id="PF00400">
    <property type="entry name" value="WD40"/>
    <property type="match status" value="2"/>
</dbReference>
<dbReference type="Gene3D" id="2.130.10.10">
    <property type="entry name" value="YVTN repeat-like/Quinoprotein amine dehydrogenase"/>
    <property type="match status" value="2"/>
</dbReference>
<dbReference type="EMBL" id="JAWIZZ010000064">
    <property type="protein sequence ID" value="KAK5773786.1"/>
    <property type="molecule type" value="Genomic_DNA"/>
</dbReference>
<keyword evidence="5" id="KW-0539">Nucleus</keyword>
<dbReference type="PROSITE" id="PS50082">
    <property type="entry name" value="WD_REPEATS_2"/>
    <property type="match status" value="1"/>
</dbReference>
<accession>A0AAN8A6G9</accession>
<comment type="similarity">
    <text evidence="2">Belongs to the WD repeat SWD2 family.</text>
</comment>